<dbReference type="EMBL" id="PETL01000365">
    <property type="protein sequence ID" value="PIV63403.1"/>
    <property type="molecule type" value="Genomic_DNA"/>
</dbReference>
<dbReference type="PANTHER" id="PTHR47099:SF1">
    <property type="entry name" value="METHYLCOBAMIDE:COM METHYLTRANSFERASE MTBA"/>
    <property type="match status" value="1"/>
</dbReference>
<reference evidence="3" key="1">
    <citation type="submission" date="2017-09" db="EMBL/GenBank/DDBJ databases">
        <title>Depth-based differentiation of microbial function through sediment-hosted aquifers and enrichment of novel symbionts in the deep terrestrial subsurface.</title>
        <authorList>
            <person name="Probst A.J."/>
            <person name="Ladd B."/>
            <person name="Jarett J.K."/>
            <person name="Geller-Mcgrath D.E."/>
            <person name="Sieber C.M.K."/>
            <person name="Emerson J.B."/>
            <person name="Anantharaman K."/>
            <person name="Thomas B.C."/>
            <person name="Malmstrom R."/>
            <person name="Stieglmeier M."/>
            <person name="Klingl A."/>
            <person name="Woyke T."/>
            <person name="Ryan C.M."/>
            <person name="Banfield J.F."/>
        </authorList>
    </citation>
    <scope>NUCLEOTIDE SEQUENCE [LARGE SCALE GENOMIC DNA]</scope>
</reference>
<evidence type="ECO:0000313" key="3">
    <source>
        <dbReference type="Proteomes" id="UP000228886"/>
    </source>
</evidence>
<dbReference type="Gene3D" id="3.20.20.210">
    <property type="match status" value="1"/>
</dbReference>
<feature type="domain" description="Uroporphyrinogen decarboxylase (URO-D)" evidence="1">
    <location>
        <begin position="1"/>
        <end position="116"/>
    </location>
</feature>
<evidence type="ECO:0000313" key="2">
    <source>
        <dbReference type="EMBL" id="PIV63403.1"/>
    </source>
</evidence>
<dbReference type="GO" id="GO:0006779">
    <property type="term" value="P:porphyrin-containing compound biosynthetic process"/>
    <property type="evidence" value="ECO:0007669"/>
    <property type="project" value="InterPro"/>
</dbReference>
<dbReference type="InterPro" id="IPR038071">
    <property type="entry name" value="UROD/MetE-like_sf"/>
</dbReference>
<dbReference type="SUPFAM" id="SSF51726">
    <property type="entry name" value="UROD/MetE-like"/>
    <property type="match status" value="1"/>
</dbReference>
<protein>
    <recommendedName>
        <fullName evidence="1">Uroporphyrinogen decarboxylase (URO-D) domain-containing protein</fullName>
    </recommendedName>
</protein>
<accession>A0A2M7E6R3</accession>
<dbReference type="GO" id="GO:0004853">
    <property type="term" value="F:uroporphyrinogen decarboxylase activity"/>
    <property type="evidence" value="ECO:0007669"/>
    <property type="project" value="InterPro"/>
</dbReference>
<dbReference type="InterPro" id="IPR000257">
    <property type="entry name" value="Uroporphyrinogen_deCOase"/>
</dbReference>
<name>A0A2M7E6R3_9BACT</name>
<gene>
    <name evidence="2" type="ORF">COS11_07630</name>
</gene>
<evidence type="ECO:0000259" key="1">
    <source>
        <dbReference type="Pfam" id="PF01208"/>
    </source>
</evidence>
<dbReference type="AlphaFoldDB" id="A0A2M7E6R3"/>
<comment type="caution">
    <text evidence="2">The sequence shown here is derived from an EMBL/GenBank/DDBJ whole genome shotgun (WGS) entry which is preliminary data.</text>
</comment>
<sequence>MSPKDFDEFVMSYEPKLIDKVHSYGYLTIVHSRGKVNDFLEKFRDMGTDGLNVLEPPPMGDVILADAKKKIGKDICLIGNIEYSDLSACPNEEIEQKVKNCIKDAGENGGFILSPCSFCYEIPIPKKTSDNCITMIESCRKYGQYPLKF</sequence>
<dbReference type="PANTHER" id="PTHR47099">
    <property type="entry name" value="METHYLCOBAMIDE:COM METHYLTRANSFERASE MTBA"/>
    <property type="match status" value="1"/>
</dbReference>
<dbReference type="InterPro" id="IPR052024">
    <property type="entry name" value="Methanogen_methyltrans"/>
</dbReference>
<proteinExistence type="predicted"/>
<organism evidence="2 3">
    <name type="scientific">bacterium (Candidatus Ratteibacteria) CG01_land_8_20_14_3_00_40_19</name>
    <dbReference type="NCBI Taxonomy" id="2014290"/>
    <lineage>
        <taxon>Bacteria</taxon>
        <taxon>Candidatus Ratteibacteria</taxon>
    </lineage>
</organism>
<dbReference type="Proteomes" id="UP000228886">
    <property type="component" value="Unassembled WGS sequence"/>
</dbReference>
<dbReference type="Pfam" id="PF01208">
    <property type="entry name" value="URO-D"/>
    <property type="match status" value="1"/>
</dbReference>